<evidence type="ECO:0000256" key="14">
    <source>
        <dbReference type="PIRNR" id="PIRNR003167"/>
    </source>
</evidence>
<dbReference type="Pfam" id="PF07730">
    <property type="entry name" value="HisKA_3"/>
    <property type="match status" value="1"/>
</dbReference>
<organism evidence="18 19">
    <name type="scientific">Aromatoleum buckelii</name>
    <dbReference type="NCBI Taxonomy" id="200254"/>
    <lineage>
        <taxon>Bacteria</taxon>
        <taxon>Pseudomonadati</taxon>
        <taxon>Pseudomonadota</taxon>
        <taxon>Betaproteobacteria</taxon>
        <taxon>Rhodocyclales</taxon>
        <taxon>Rhodocyclaceae</taxon>
        <taxon>Aromatoleum</taxon>
    </lineage>
</organism>
<dbReference type="InterPro" id="IPR029095">
    <property type="entry name" value="NarX-like_N"/>
</dbReference>
<dbReference type="InterPro" id="IPR003660">
    <property type="entry name" value="HAMP_dom"/>
</dbReference>
<evidence type="ECO:0000256" key="11">
    <source>
        <dbReference type="ARBA" id="ARBA00022989"/>
    </source>
</evidence>
<evidence type="ECO:0000256" key="12">
    <source>
        <dbReference type="ARBA" id="ARBA00023012"/>
    </source>
</evidence>
<dbReference type="Pfam" id="PF13675">
    <property type="entry name" value="PilJ"/>
    <property type="match status" value="1"/>
</dbReference>
<dbReference type="InterPro" id="IPR050482">
    <property type="entry name" value="Sensor_HK_TwoCompSys"/>
</dbReference>
<dbReference type="RefSeq" id="WP_169197553.1">
    <property type="nucleotide sequence ID" value="NZ_WTVH02000010.1"/>
</dbReference>
<keyword evidence="4 14" id="KW-0997">Cell inner membrane</keyword>
<keyword evidence="8 14" id="KW-0547">Nucleotide-binding</keyword>
<keyword evidence="6 14" id="KW-0808">Transferase</keyword>
<dbReference type="SMART" id="SM00304">
    <property type="entry name" value="HAMP"/>
    <property type="match status" value="1"/>
</dbReference>
<dbReference type="Gene3D" id="1.20.120.960">
    <property type="entry name" value="Histidine kinase NarX, sensor domain"/>
    <property type="match status" value="1"/>
</dbReference>
<keyword evidence="10 14" id="KW-0067">ATP-binding</keyword>
<accession>A0ABX1MW62</accession>
<evidence type="ECO:0000313" key="19">
    <source>
        <dbReference type="Proteomes" id="UP000601990"/>
    </source>
</evidence>
<dbReference type="PIRSF" id="PIRSF003167">
    <property type="entry name" value="STHK_NarX/NarQ"/>
    <property type="match status" value="1"/>
</dbReference>
<sequence>MLRLRNSLATKITGILLVFFLVALTAIGLTLFISWQLEGAAAAINDAGSLRMRAYRIDHLLARGPAATSNDQAAFTASLKSELDDFERVLGELRRGDPHRPLFIPRDNGIPADLDKMAEFWSLHIRPVLADLIATPDPVRRRAGLSDFDRTVKSFVSGINEVVLKMERSYARNTDILRASQVSLIALAIIGTLVLIRFFFVLVIQPVCELQDGMKRMEQEDFNARVPVLASDEFGELSEGFNRMAVHLQGLYATLEERVAAKTRSLEEKNRELEILYDIGAFLREPNDVDSLCRGFLQRVEATFGAGASSARLLDSGSENLCLTVHNGLDQEFIDREAVLQCGECLCGEAVRRGTSLVSELSTPDPALTLWVCRRAGFQVITATAITANKQTLGIYNLYFVDARPLSDSDRLLLETLGQQLGIAIENQRLQASGRELAVSEERNLLARELHDSIAQGLAFMNLQVQMLESALDRNEAGEARDTLAMLRQGVQESYDDVRELLVHFRTRVEKQDLGLAITATLRRLAEQTGIATDLDVLGDAAPLDAEAETQVLYIVQEALSNVRKHANARSVKVVIRRGIDGLSVVVRDDGVGFEEADRSAAAQEAHIGLQIMRERTLRIGGRFSIRSARGKGTEIRVELSRINKENLIDA</sequence>
<dbReference type="InterPro" id="IPR029016">
    <property type="entry name" value="GAF-like_dom_sf"/>
</dbReference>
<dbReference type="CDD" id="cd16917">
    <property type="entry name" value="HATPase_UhpB-NarQ-NarX-like"/>
    <property type="match status" value="1"/>
</dbReference>
<keyword evidence="3 14" id="KW-1003">Cell membrane</keyword>
<dbReference type="PANTHER" id="PTHR24421">
    <property type="entry name" value="NITRATE/NITRITE SENSOR PROTEIN NARX-RELATED"/>
    <property type="match status" value="1"/>
</dbReference>
<evidence type="ECO:0000256" key="7">
    <source>
        <dbReference type="ARBA" id="ARBA00022692"/>
    </source>
</evidence>
<dbReference type="Gene3D" id="3.30.450.40">
    <property type="match status" value="1"/>
</dbReference>
<dbReference type="CDD" id="cd06225">
    <property type="entry name" value="HAMP"/>
    <property type="match status" value="1"/>
</dbReference>
<protein>
    <recommendedName>
        <fullName evidence="14">Sensor protein</fullName>
        <ecNumber evidence="14">2.7.13.3</ecNumber>
    </recommendedName>
</protein>
<keyword evidence="12 14" id="KW-0902">Two-component regulatory system</keyword>
<dbReference type="SUPFAM" id="SSF158472">
    <property type="entry name" value="HAMP domain-like"/>
    <property type="match status" value="1"/>
</dbReference>
<evidence type="ECO:0000256" key="9">
    <source>
        <dbReference type="ARBA" id="ARBA00022777"/>
    </source>
</evidence>
<dbReference type="Pfam" id="PF13185">
    <property type="entry name" value="GAF_2"/>
    <property type="match status" value="1"/>
</dbReference>
<feature type="transmembrane region" description="Helical" evidence="15">
    <location>
        <begin position="12"/>
        <end position="33"/>
    </location>
</feature>
<dbReference type="EMBL" id="WTVH01000003">
    <property type="protein sequence ID" value="NMF92227.1"/>
    <property type="molecule type" value="Genomic_DNA"/>
</dbReference>
<evidence type="ECO:0000259" key="16">
    <source>
        <dbReference type="PROSITE" id="PS50109"/>
    </source>
</evidence>
<keyword evidence="9 14" id="KW-0418">Kinase</keyword>
<dbReference type="PROSITE" id="PS50885">
    <property type="entry name" value="HAMP"/>
    <property type="match status" value="1"/>
</dbReference>
<dbReference type="InterPro" id="IPR011712">
    <property type="entry name" value="Sig_transdc_His_kin_sub3_dim/P"/>
</dbReference>
<dbReference type="InterPro" id="IPR005467">
    <property type="entry name" value="His_kinase_dom"/>
</dbReference>
<evidence type="ECO:0000256" key="8">
    <source>
        <dbReference type="ARBA" id="ARBA00022741"/>
    </source>
</evidence>
<dbReference type="Pfam" id="PF00672">
    <property type="entry name" value="HAMP"/>
    <property type="match status" value="1"/>
</dbReference>
<evidence type="ECO:0000256" key="10">
    <source>
        <dbReference type="ARBA" id="ARBA00022840"/>
    </source>
</evidence>
<dbReference type="PROSITE" id="PS50109">
    <property type="entry name" value="HIS_KIN"/>
    <property type="match status" value="1"/>
</dbReference>
<dbReference type="InterPro" id="IPR003018">
    <property type="entry name" value="GAF"/>
</dbReference>
<comment type="subcellular location">
    <subcellularLocation>
        <location evidence="2">Cell inner membrane</location>
        <topology evidence="2">Multi-pass membrane protein</topology>
    </subcellularLocation>
</comment>
<evidence type="ECO:0000256" key="15">
    <source>
        <dbReference type="SAM" id="Phobius"/>
    </source>
</evidence>
<evidence type="ECO:0000259" key="17">
    <source>
        <dbReference type="PROSITE" id="PS50885"/>
    </source>
</evidence>
<dbReference type="InterPro" id="IPR036890">
    <property type="entry name" value="HATPase_C_sf"/>
</dbReference>
<dbReference type="SUPFAM" id="SSF55874">
    <property type="entry name" value="ATPase domain of HSP90 chaperone/DNA topoisomerase II/histidine kinase"/>
    <property type="match status" value="1"/>
</dbReference>
<feature type="transmembrane region" description="Helical" evidence="15">
    <location>
        <begin position="182"/>
        <end position="204"/>
    </location>
</feature>
<gene>
    <name evidence="18" type="ORF">GO608_02635</name>
</gene>
<proteinExistence type="predicted"/>
<evidence type="ECO:0000256" key="1">
    <source>
        <dbReference type="ARBA" id="ARBA00000085"/>
    </source>
</evidence>
<dbReference type="InterPro" id="IPR003594">
    <property type="entry name" value="HATPase_dom"/>
</dbReference>
<comment type="catalytic activity">
    <reaction evidence="1 14">
        <text>ATP + protein L-histidine = ADP + protein N-phospho-L-histidine.</text>
        <dbReference type="EC" id="2.7.13.3"/>
    </reaction>
</comment>
<evidence type="ECO:0000256" key="2">
    <source>
        <dbReference type="ARBA" id="ARBA00004429"/>
    </source>
</evidence>
<evidence type="ECO:0000256" key="13">
    <source>
        <dbReference type="ARBA" id="ARBA00023136"/>
    </source>
</evidence>
<dbReference type="Proteomes" id="UP000601990">
    <property type="component" value="Unassembled WGS sequence"/>
</dbReference>
<keyword evidence="13 14" id="KW-0472">Membrane</keyword>
<feature type="domain" description="Histidine kinase" evidence="16">
    <location>
        <begin position="449"/>
        <end position="644"/>
    </location>
</feature>
<dbReference type="InterPro" id="IPR042295">
    <property type="entry name" value="NarX-like_N_sf"/>
</dbReference>
<keyword evidence="5" id="KW-0597">Phosphoprotein</keyword>
<dbReference type="SMART" id="SM00387">
    <property type="entry name" value="HATPase_c"/>
    <property type="match status" value="1"/>
</dbReference>
<evidence type="ECO:0000256" key="5">
    <source>
        <dbReference type="ARBA" id="ARBA00022553"/>
    </source>
</evidence>
<reference evidence="18" key="1">
    <citation type="submission" date="2019-12" db="EMBL/GenBank/DDBJ databases">
        <title>Comparative genomics gives insights into the taxonomy of the Azoarcus-Aromatoleum group and reveals separate origins of nif in the plant-associated Azoarcus and non-plant-associated Aromatoleum sub-groups.</title>
        <authorList>
            <person name="Lafos M."/>
            <person name="Maluk M."/>
            <person name="Batista M."/>
            <person name="Junghare M."/>
            <person name="Carmona M."/>
            <person name="Faoro H."/>
            <person name="Cruz L.M."/>
            <person name="Battistoni F."/>
            <person name="De Souza E."/>
            <person name="Pedrosa F."/>
            <person name="Chen W.-M."/>
            <person name="Poole P.S."/>
            <person name="Dixon R.A."/>
            <person name="James E.K."/>
        </authorList>
    </citation>
    <scope>NUCLEOTIDE SEQUENCE</scope>
    <source>
        <strain evidence="18">U120</strain>
    </source>
</reference>
<dbReference type="InterPro" id="IPR016380">
    <property type="entry name" value="Sig_transdc_His_kin_NarX/NarQ"/>
</dbReference>
<dbReference type="PANTHER" id="PTHR24421:SF10">
    <property type="entry name" value="NITRATE_NITRITE SENSOR PROTEIN NARQ"/>
    <property type="match status" value="1"/>
</dbReference>
<dbReference type="Pfam" id="PF02518">
    <property type="entry name" value="HATPase_c"/>
    <property type="match status" value="1"/>
</dbReference>
<dbReference type="Gene3D" id="6.10.340.10">
    <property type="match status" value="1"/>
</dbReference>
<keyword evidence="11 15" id="KW-1133">Transmembrane helix</keyword>
<name>A0ABX1MW62_9RHOO</name>
<evidence type="ECO:0000256" key="6">
    <source>
        <dbReference type="ARBA" id="ARBA00022679"/>
    </source>
</evidence>
<keyword evidence="19" id="KW-1185">Reference proteome</keyword>
<evidence type="ECO:0000256" key="3">
    <source>
        <dbReference type="ARBA" id="ARBA00022475"/>
    </source>
</evidence>
<evidence type="ECO:0000313" key="18">
    <source>
        <dbReference type="EMBL" id="NMF92227.1"/>
    </source>
</evidence>
<dbReference type="Gene3D" id="1.20.5.1930">
    <property type="match status" value="1"/>
</dbReference>
<dbReference type="SMART" id="SM00065">
    <property type="entry name" value="GAF"/>
    <property type="match status" value="1"/>
</dbReference>
<comment type="caution">
    <text evidence="18">The sequence shown here is derived from an EMBL/GenBank/DDBJ whole genome shotgun (WGS) entry which is preliminary data.</text>
</comment>
<keyword evidence="7 15" id="KW-0812">Transmembrane</keyword>
<evidence type="ECO:0000256" key="4">
    <source>
        <dbReference type="ARBA" id="ARBA00022519"/>
    </source>
</evidence>
<dbReference type="EC" id="2.7.13.3" evidence="14"/>
<feature type="domain" description="HAMP" evidence="17">
    <location>
        <begin position="209"/>
        <end position="253"/>
    </location>
</feature>
<dbReference type="Gene3D" id="3.30.565.10">
    <property type="entry name" value="Histidine kinase-like ATPase, C-terminal domain"/>
    <property type="match status" value="1"/>
</dbReference>
<dbReference type="SUPFAM" id="SSF55781">
    <property type="entry name" value="GAF domain-like"/>
    <property type="match status" value="1"/>
</dbReference>